<dbReference type="Gene3D" id="3.90.470.20">
    <property type="entry name" value="4'-phosphopantetheinyl transferase domain"/>
    <property type="match status" value="2"/>
</dbReference>
<evidence type="ECO:0000256" key="2">
    <source>
        <dbReference type="ARBA" id="ARBA00013172"/>
    </source>
</evidence>
<dbReference type="SUPFAM" id="SSF56214">
    <property type="entry name" value="4'-phosphopantetheinyl transferase"/>
    <property type="match status" value="2"/>
</dbReference>
<organism evidence="11 12">
    <name type="scientific">Lymnaea stagnalis</name>
    <name type="common">Great pond snail</name>
    <name type="synonym">Helix stagnalis</name>
    <dbReference type="NCBI Taxonomy" id="6523"/>
    <lineage>
        <taxon>Eukaryota</taxon>
        <taxon>Metazoa</taxon>
        <taxon>Spiralia</taxon>
        <taxon>Lophotrochozoa</taxon>
        <taxon>Mollusca</taxon>
        <taxon>Gastropoda</taxon>
        <taxon>Heterobranchia</taxon>
        <taxon>Euthyneura</taxon>
        <taxon>Panpulmonata</taxon>
        <taxon>Hygrophila</taxon>
        <taxon>Lymnaeoidea</taxon>
        <taxon>Lymnaeidae</taxon>
        <taxon>Lymnaea</taxon>
    </lineage>
</organism>
<gene>
    <name evidence="11" type="ORF">GSLYS_00013874001</name>
</gene>
<dbReference type="EC" id="2.7.8.7" evidence="2"/>
<sequence>MFTSRNIRLAVKSRSWNPTQQEWKRAAQCVQIEEKDRIGKFVFKKDAKSAMVGRLLMRYAISKMLNTPSRALRFSRTEKGKPYLLSPIDKTSPRCDLSFNISHQGDYVIFAAERGRQVGVDVMKVEWPRNKPVTEFFNTMEPQLTSQEWNEVKKRTGDMGQLKTFLRFWCLKESLVKTLGTGIGFEVSRLNFKLRTPELSDKQVTTDTEVEIDDDLAPEWRFEETMVDDHCVAVAFQDTAKTDDNEKPGQATQFTVLDIQEVLAGCEPLTGNTPDQEYWEVFSSREEEPGVR</sequence>
<dbReference type="PANTHER" id="PTHR12215">
    <property type="entry name" value="PHOSPHOPANTETHEINE TRANSFERASE"/>
    <property type="match status" value="1"/>
</dbReference>
<evidence type="ECO:0000313" key="11">
    <source>
        <dbReference type="EMBL" id="CAL1540141.1"/>
    </source>
</evidence>
<dbReference type="EMBL" id="CAXITT010000373">
    <property type="protein sequence ID" value="CAL1540141.1"/>
    <property type="molecule type" value="Genomic_DNA"/>
</dbReference>
<evidence type="ECO:0000313" key="12">
    <source>
        <dbReference type="Proteomes" id="UP001497497"/>
    </source>
</evidence>
<evidence type="ECO:0000259" key="10">
    <source>
        <dbReference type="Pfam" id="PF22624"/>
    </source>
</evidence>
<dbReference type="GO" id="GO:0008897">
    <property type="term" value="F:holo-[acyl-carrier-protein] synthase activity"/>
    <property type="evidence" value="ECO:0007669"/>
    <property type="project" value="UniProtKB-EC"/>
</dbReference>
<dbReference type="GO" id="GO:0005829">
    <property type="term" value="C:cytosol"/>
    <property type="evidence" value="ECO:0007669"/>
    <property type="project" value="TreeGrafter"/>
</dbReference>
<dbReference type="Pfam" id="PF22624">
    <property type="entry name" value="AASDHPPT_N"/>
    <property type="match status" value="1"/>
</dbReference>
<evidence type="ECO:0000256" key="1">
    <source>
        <dbReference type="ARBA" id="ARBA00006195"/>
    </source>
</evidence>
<dbReference type="InterPro" id="IPR037143">
    <property type="entry name" value="4-PPantetheinyl_Trfase_dom_sf"/>
</dbReference>
<keyword evidence="4" id="KW-0808">Transferase</keyword>
<evidence type="ECO:0000256" key="5">
    <source>
        <dbReference type="ARBA" id="ARBA00030484"/>
    </source>
</evidence>
<dbReference type="InterPro" id="IPR050559">
    <property type="entry name" value="P-Pant_transferase_sf"/>
</dbReference>
<dbReference type="GO" id="GO:0000287">
    <property type="term" value="F:magnesium ion binding"/>
    <property type="evidence" value="ECO:0007669"/>
    <property type="project" value="InterPro"/>
</dbReference>
<evidence type="ECO:0000259" key="9">
    <source>
        <dbReference type="Pfam" id="PF01648"/>
    </source>
</evidence>
<dbReference type="InterPro" id="IPR055066">
    <property type="entry name" value="AASDHPPT_N"/>
</dbReference>
<dbReference type="AlphaFoldDB" id="A0AAV2I0R0"/>
<dbReference type="Pfam" id="PF01648">
    <property type="entry name" value="ACPS"/>
    <property type="match status" value="1"/>
</dbReference>
<dbReference type="FunFam" id="3.90.470.20:FF:000003">
    <property type="entry name" value="L-aminoadipate-semialdehyde dehydrogenase-phosphopantetheinyl transferase"/>
    <property type="match status" value="1"/>
</dbReference>
<dbReference type="PANTHER" id="PTHR12215:SF10">
    <property type="entry name" value="L-AMINOADIPATE-SEMIALDEHYDE DEHYDROGENASE-PHOSPHOPANTETHEINYL TRANSFERASE"/>
    <property type="match status" value="1"/>
</dbReference>
<evidence type="ECO:0000256" key="7">
    <source>
        <dbReference type="ARBA" id="ARBA00048641"/>
    </source>
</evidence>
<dbReference type="Proteomes" id="UP001497497">
    <property type="component" value="Unassembled WGS sequence"/>
</dbReference>
<feature type="domain" description="4'-phosphopantetheinyl transferase" evidence="9">
    <location>
        <begin position="117"/>
        <end position="235"/>
    </location>
</feature>
<comment type="caution">
    <text evidence="11">The sequence shown here is derived from an EMBL/GenBank/DDBJ whole genome shotgun (WGS) entry which is preliminary data.</text>
</comment>
<feature type="domain" description="4'-phosphopantetheinyl transferase N-terminal" evidence="10">
    <location>
        <begin position="15"/>
        <end position="113"/>
    </location>
</feature>
<accession>A0AAV2I0R0</accession>
<comment type="similarity">
    <text evidence="1">Belongs to the P-Pant transferase superfamily. AcpS family.</text>
</comment>
<evidence type="ECO:0000256" key="3">
    <source>
        <dbReference type="ARBA" id="ARBA00016301"/>
    </source>
</evidence>
<evidence type="ECO:0000256" key="6">
    <source>
        <dbReference type="ARBA" id="ARBA00033443"/>
    </source>
</evidence>
<keyword evidence="12" id="KW-1185">Reference proteome</keyword>
<evidence type="ECO:0000256" key="4">
    <source>
        <dbReference type="ARBA" id="ARBA00022679"/>
    </source>
</evidence>
<evidence type="ECO:0000256" key="8">
    <source>
        <dbReference type="ARBA" id="ARBA00048794"/>
    </source>
</evidence>
<comment type="catalytic activity">
    <reaction evidence="7">
        <text>apo-[ACP] + CoA = holo-[ACP] + adenosine 3',5'-bisphosphate + H(+)</text>
        <dbReference type="Rhea" id="RHEA:12068"/>
        <dbReference type="Rhea" id="RHEA-COMP:9685"/>
        <dbReference type="Rhea" id="RHEA-COMP:9690"/>
        <dbReference type="ChEBI" id="CHEBI:15378"/>
        <dbReference type="ChEBI" id="CHEBI:29999"/>
        <dbReference type="ChEBI" id="CHEBI:57287"/>
        <dbReference type="ChEBI" id="CHEBI:58343"/>
        <dbReference type="ChEBI" id="CHEBI:64479"/>
        <dbReference type="EC" id="2.7.8.7"/>
    </reaction>
    <physiologicalReaction direction="left-to-right" evidence="7">
        <dbReference type="Rhea" id="RHEA:12069"/>
    </physiologicalReaction>
</comment>
<dbReference type="GO" id="GO:0019878">
    <property type="term" value="P:lysine biosynthetic process via aminoadipic acid"/>
    <property type="evidence" value="ECO:0007669"/>
    <property type="project" value="TreeGrafter"/>
</dbReference>
<protein>
    <recommendedName>
        <fullName evidence="3">L-aminoadipate-semialdehyde dehydrogenase-phosphopantetheinyl transferase</fullName>
        <ecNumber evidence="2">2.7.8.7</ecNumber>
    </recommendedName>
    <alternativeName>
        <fullName evidence="5">4'-phosphopantetheinyl transferase</fullName>
    </alternativeName>
    <alternativeName>
        <fullName evidence="6">Alpha-aminoadipic semialdehyde dehydrogenase-phosphopantetheinyl transferase</fullName>
    </alternativeName>
</protein>
<name>A0AAV2I0R0_LYMST</name>
<comment type="catalytic activity">
    <reaction evidence="8">
        <text>apo-[ACP] + acetyl-CoA = acetyl-[ACP] + adenosine 3',5'-bisphosphate + H(+)</text>
        <dbReference type="Rhea" id="RHEA:46564"/>
        <dbReference type="Rhea" id="RHEA-COMP:9621"/>
        <dbReference type="Rhea" id="RHEA-COMP:9690"/>
        <dbReference type="ChEBI" id="CHEBI:15378"/>
        <dbReference type="ChEBI" id="CHEBI:29999"/>
        <dbReference type="ChEBI" id="CHEBI:57288"/>
        <dbReference type="ChEBI" id="CHEBI:58343"/>
        <dbReference type="ChEBI" id="CHEBI:78446"/>
    </reaction>
    <physiologicalReaction direction="left-to-right" evidence="8">
        <dbReference type="Rhea" id="RHEA:46565"/>
    </physiologicalReaction>
</comment>
<reference evidence="11 12" key="1">
    <citation type="submission" date="2024-04" db="EMBL/GenBank/DDBJ databases">
        <authorList>
            <consortium name="Genoscope - CEA"/>
            <person name="William W."/>
        </authorList>
    </citation>
    <scope>NUCLEOTIDE SEQUENCE [LARGE SCALE GENOMIC DNA]</scope>
</reference>
<dbReference type="InterPro" id="IPR008278">
    <property type="entry name" value="4-PPantetheinyl_Trfase_dom"/>
</dbReference>
<proteinExistence type="inferred from homology"/>